<keyword evidence="2" id="KW-0812">Transmembrane</keyword>
<comment type="caution">
    <text evidence="3">The sequence shown here is derived from an EMBL/GenBank/DDBJ whole genome shotgun (WGS) entry which is preliminary data.</text>
</comment>
<reference evidence="3 4" key="1">
    <citation type="journal article" date="2013" name="Curr. Biol.">
        <title>The Genome of the Foraminiferan Reticulomyxa filosa.</title>
        <authorList>
            <person name="Glockner G."/>
            <person name="Hulsmann N."/>
            <person name="Schleicher M."/>
            <person name="Noegel A.A."/>
            <person name="Eichinger L."/>
            <person name="Gallinger C."/>
            <person name="Pawlowski J."/>
            <person name="Sierra R."/>
            <person name="Euteneuer U."/>
            <person name="Pillet L."/>
            <person name="Moustafa A."/>
            <person name="Platzer M."/>
            <person name="Groth M."/>
            <person name="Szafranski K."/>
            <person name="Schliwa M."/>
        </authorList>
    </citation>
    <scope>NUCLEOTIDE SEQUENCE [LARGE SCALE GENOMIC DNA]</scope>
</reference>
<name>X6ML53_RETFI</name>
<dbReference type="AlphaFoldDB" id="X6ML53"/>
<keyword evidence="2" id="KW-1133">Transmembrane helix</keyword>
<evidence type="ECO:0000313" key="3">
    <source>
        <dbReference type="EMBL" id="ETO14187.1"/>
    </source>
</evidence>
<gene>
    <name evidence="3" type="ORF">RFI_23180</name>
</gene>
<organism evidence="3 4">
    <name type="scientific">Reticulomyxa filosa</name>
    <dbReference type="NCBI Taxonomy" id="46433"/>
    <lineage>
        <taxon>Eukaryota</taxon>
        <taxon>Sar</taxon>
        <taxon>Rhizaria</taxon>
        <taxon>Retaria</taxon>
        <taxon>Foraminifera</taxon>
        <taxon>Monothalamids</taxon>
        <taxon>Reticulomyxidae</taxon>
        <taxon>Reticulomyxa</taxon>
    </lineage>
</organism>
<proteinExistence type="predicted"/>
<dbReference type="EMBL" id="ASPP01020171">
    <property type="protein sequence ID" value="ETO14187.1"/>
    <property type="molecule type" value="Genomic_DNA"/>
</dbReference>
<feature type="region of interest" description="Disordered" evidence="1">
    <location>
        <begin position="104"/>
        <end position="123"/>
    </location>
</feature>
<keyword evidence="4" id="KW-1185">Reference proteome</keyword>
<keyword evidence="2" id="KW-0472">Membrane</keyword>
<dbReference type="Proteomes" id="UP000023152">
    <property type="component" value="Unassembled WGS sequence"/>
</dbReference>
<accession>X6ML53</accession>
<evidence type="ECO:0008006" key="5">
    <source>
        <dbReference type="Google" id="ProtNLM"/>
    </source>
</evidence>
<evidence type="ECO:0000256" key="1">
    <source>
        <dbReference type="SAM" id="MobiDB-lite"/>
    </source>
</evidence>
<feature type="compositionally biased region" description="Low complexity" evidence="1">
    <location>
        <begin position="114"/>
        <end position="123"/>
    </location>
</feature>
<protein>
    <recommendedName>
        <fullName evidence="5">Transmembrane protein</fullName>
    </recommendedName>
</protein>
<evidence type="ECO:0000256" key="2">
    <source>
        <dbReference type="SAM" id="Phobius"/>
    </source>
</evidence>
<sequence>MNSTIKERKQTKIEEKLQKAEKSRNCKLQCINYNNCSSIYAIIKIKIKIKFDEVQTSIWLQTETKGKLTCIVNNYFIIDVRLVCKYFFLGGECCDIEISKRKKRKRKKHHNKTNQSQGIQSNQQNDICTKQNQKQNNIFNIKNLKEEMKHKDQKHISIYFLNCGISMYILIRRIDITKHTYQ</sequence>
<feature type="transmembrane region" description="Helical" evidence="2">
    <location>
        <begin position="156"/>
        <end position="174"/>
    </location>
</feature>
<evidence type="ECO:0000313" key="4">
    <source>
        <dbReference type="Proteomes" id="UP000023152"/>
    </source>
</evidence>